<accession>A0A975ZQU4</accession>
<dbReference type="GO" id="GO:0006048">
    <property type="term" value="P:UDP-N-acetylglucosamine biosynthetic process"/>
    <property type="evidence" value="ECO:0007669"/>
    <property type="project" value="TreeGrafter"/>
</dbReference>
<dbReference type="InterPro" id="IPR016055">
    <property type="entry name" value="A-D-PHexomutase_a/b/a-I/II/III"/>
</dbReference>
<comment type="caution">
    <text evidence="11">The sequence shown here is derived from an EMBL/GenBank/DDBJ whole genome shotgun (WGS) entry which is preliminary data.</text>
</comment>
<dbReference type="SUPFAM" id="SSF53738">
    <property type="entry name" value="Phosphoglucomutase, first 3 domains"/>
    <property type="match status" value="3"/>
</dbReference>
<dbReference type="InterPro" id="IPR050060">
    <property type="entry name" value="Phosphoglucosamine_mutase"/>
</dbReference>
<dbReference type="Proteomes" id="UP000182932">
    <property type="component" value="Unassembled WGS sequence"/>
</dbReference>
<dbReference type="Pfam" id="PF02879">
    <property type="entry name" value="PGM_PMM_II"/>
    <property type="match status" value="1"/>
</dbReference>
<dbReference type="Gene3D" id="3.30.310.50">
    <property type="entry name" value="Alpha-D-phosphohexomutase, C-terminal domain"/>
    <property type="match status" value="1"/>
</dbReference>
<dbReference type="SUPFAM" id="SSF55957">
    <property type="entry name" value="Phosphoglucomutase, C-terminal domain"/>
    <property type="match status" value="1"/>
</dbReference>
<dbReference type="PANTHER" id="PTHR42946:SF1">
    <property type="entry name" value="PHOSPHOGLUCOMUTASE (ALPHA-D-GLUCOSE-1,6-BISPHOSPHATE-DEPENDENT)"/>
    <property type="match status" value="1"/>
</dbReference>
<dbReference type="GO" id="GO:0004615">
    <property type="term" value="F:phosphomannomutase activity"/>
    <property type="evidence" value="ECO:0007669"/>
    <property type="project" value="TreeGrafter"/>
</dbReference>
<dbReference type="PROSITE" id="PS00710">
    <property type="entry name" value="PGM_PMM"/>
    <property type="match status" value="1"/>
</dbReference>
<feature type="domain" description="Alpha-D-phosphohexomutase alpha/beta/alpha" evidence="8">
    <location>
        <begin position="4"/>
        <end position="125"/>
    </location>
</feature>
<keyword evidence="6" id="KW-0413">Isomerase</keyword>
<evidence type="ECO:0000256" key="6">
    <source>
        <dbReference type="ARBA" id="ARBA00023235"/>
    </source>
</evidence>
<proteinExistence type="inferred from homology"/>
<comment type="cofactor">
    <cofactor evidence="1">
        <name>Mg(2+)</name>
        <dbReference type="ChEBI" id="CHEBI:18420"/>
    </cofactor>
</comment>
<dbReference type="GO" id="GO:0005975">
    <property type="term" value="P:carbohydrate metabolic process"/>
    <property type="evidence" value="ECO:0007669"/>
    <property type="project" value="InterPro"/>
</dbReference>
<evidence type="ECO:0000256" key="5">
    <source>
        <dbReference type="ARBA" id="ARBA00022842"/>
    </source>
</evidence>
<sequence>MAPKFGTSGLRGLVTELSADLVAEYTRAFLLACPHGGGLYLGRDLRPSSPEIADAVARAARACGVEVIDCGALPTPALALAAQAAGRAAVMVTGSHIPADRNGLKFYLPGGEISKDDEAAISAALGRAPAAGQAGLRHHDAAAAYVQRYVTGFGAAALAGLRIGVYQHSSVARDLMITLVAALGGAPVPLARSGHFIPVDTEALDPETRDMLAGWCADHRLDAVISTDGDADRPMVADAAGAVVPGDVLGALSARSLGAEVICTPVSSNAMIGEMDDFREVVLTRIGSPYVIAAMEAALAQEPRVRVVGYEANGGFLLGFEAEGPAGPLAPLMTRDCLLPILSPLAAARAAEMPLAALVAGLPARFTAADRIAGIASETAQRFLARLRADAGARAEFFGRPETGLDLTDGLRVCFEGDEVVHLRPSGNAPEFRCYAEAGSPETAWALVTRYLDKVAGELA</sequence>
<feature type="domain" description="Alpha-D-phosphohexomutase alpha/beta/alpha" evidence="9">
    <location>
        <begin position="144"/>
        <end position="241"/>
    </location>
</feature>
<feature type="domain" description="Alpha-D-phosphohexomutase alpha/beta/alpha" evidence="10">
    <location>
        <begin position="246"/>
        <end position="365"/>
    </location>
</feature>
<protein>
    <submittedName>
        <fullName evidence="11">Phosphomannomutase</fullName>
    </submittedName>
</protein>
<dbReference type="InterPro" id="IPR016066">
    <property type="entry name" value="A-D-PHexomutase_CS"/>
</dbReference>
<reference evidence="11 12" key="1">
    <citation type="submission" date="2016-10" db="EMBL/GenBank/DDBJ databases">
        <authorList>
            <person name="Varghese N."/>
            <person name="Submissions S."/>
        </authorList>
    </citation>
    <scope>NUCLEOTIDE SEQUENCE [LARGE SCALE GENOMIC DNA]</scope>
    <source>
        <strain evidence="11 12">FF3</strain>
    </source>
</reference>
<dbReference type="RefSeq" id="WP_074839875.1">
    <property type="nucleotide sequence ID" value="NZ_FNYY01000029.1"/>
</dbReference>
<evidence type="ECO:0000259" key="10">
    <source>
        <dbReference type="Pfam" id="PF02880"/>
    </source>
</evidence>
<dbReference type="InterPro" id="IPR005844">
    <property type="entry name" value="A-D-PHexomutase_a/b/a-I"/>
</dbReference>
<dbReference type="Gene3D" id="3.40.120.10">
    <property type="entry name" value="Alpha-D-Glucose-1,6-Bisphosphate, subunit A, domain 3"/>
    <property type="match status" value="3"/>
</dbReference>
<dbReference type="InterPro" id="IPR005846">
    <property type="entry name" value="A-D-PHexomutase_a/b/a-III"/>
</dbReference>
<evidence type="ECO:0000256" key="1">
    <source>
        <dbReference type="ARBA" id="ARBA00001946"/>
    </source>
</evidence>
<dbReference type="GO" id="GO:0009252">
    <property type="term" value="P:peptidoglycan biosynthetic process"/>
    <property type="evidence" value="ECO:0007669"/>
    <property type="project" value="TreeGrafter"/>
</dbReference>
<keyword evidence="3" id="KW-0597">Phosphoprotein</keyword>
<organism evidence="11 12">
    <name type="scientific">Marinovum algicola</name>
    <dbReference type="NCBI Taxonomy" id="42444"/>
    <lineage>
        <taxon>Bacteria</taxon>
        <taxon>Pseudomonadati</taxon>
        <taxon>Pseudomonadota</taxon>
        <taxon>Alphaproteobacteria</taxon>
        <taxon>Rhodobacterales</taxon>
        <taxon>Roseobacteraceae</taxon>
        <taxon>Marinovum</taxon>
    </lineage>
</organism>
<dbReference type="GO" id="GO:0008966">
    <property type="term" value="F:phosphoglucosamine mutase activity"/>
    <property type="evidence" value="ECO:0007669"/>
    <property type="project" value="TreeGrafter"/>
</dbReference>
<dbReference type="CDD" id="cd03088">
    <property type="entry name" value="ManB"/>
    <property type="match status" value="1"/>
</dbReference>
<dbReference type="AlphaFoldDB" id="A0A975ZQU4"/>
<keyword evidence="4 7" id="KW-0479">Metal-binding</keyword>
<dbReference type="InterPro" id="IPR036900">
    <property type="entry name" value="A-D-PHexomutase_C_sf"/>
</dbReference>
<evidence type="ECO:0000256" key="3">
    <source>
        <dbReference type="ARBA" id="ARBA00022553"/>
    </source>
</evidence>
<dbReference type="EMBL" id="FNYY01000029">
    <property type="protein sequence ID" value="SEK09269.1"/>
    <property type="molecule type" value="Genomic_DNA"/>
</dbReference>
<dbReference type="Pfam" id="PF02878">
    <property type="entry name" value="PGM_PMM_I"/>
    <property type="match status" value="1"/>
</dbReference>
<gene>
    <name evidence="11" type="ORF">SAMN04487940_12910</name>
</gene>
<evidence type="ECO:0000259" key="8">
    <source>
        <dbReference type="Pfam" id="PF02878"/>
    </source>
</evidence>
<dbReference type="GO" id="GO:0000287">
    <property type="term" value="F:magnesium ion binding"/>
    <property type="evidence" value="ECO:0007669"/>
    <property type="project" value="InterPro"/>
</dbReference>
<dbReference type="GO" id="GO:0005829">
    <property type="term" value="C:cytosol"/>
    <property type="evidence" value="ECO:0007669"/>
    <property type="project" value="TreeGrafter"/>
</dbReference>
<dbReference type="InterPro" id="IPR005845">
    <property type="entry name" value="A-D-PHexomutase_a/b/a-II"/>
</dbReference>
<dbReference type="Pfam" id="PF02880">
    <property type="entry name" value="PGM_PMM_III"/>
    <property type="match status" value="1"/>
</dbReference>
<evidence type="ECO:0000313" key="12">
    <source>
        <dbReference type="Proteomes" id="UP000182932"/>
    </source>
</evidence>
<evidence type="ECO:0000256" key="4">
    <source>
        <dbReference type="ARBA" id="ARBA00022723"/>
    </source>
</evidence>
<keyword evidence="12" id="KW-1185">Reference proteome</keyword>
<evidence type="ECO:0000313" key="11">
    <source>
        <dbReference type="EMBL" id="SEK09269.1"/>
    </source>
</evidence>
<comment type="similarity">
    <text evidence="2 7">Belongs to the phosphohexose mutase family.</text>
</comment>
<evidence type="ECO:0000256" key="7">
    <source>
        <dbReference type="RuleBase" id="RU004326"/>
    </source>
</evidence>
<evidence type="ECO:0000256" key="2">
    <source>
        <dbReference type="ARBA" id="ARBA00010231"/>
    </source>
</evidence>
<keyword evidence="5 7" id="KW-0460">Magnesium</keyword>
<dbReference type="GeneID" id="80820891"/>
<evidence type="ECO:0000259" key="9">
    <source>
        <dbReference type="Pfam" id="PF02879"/>
    </source>
</evidence>
<dbReference type="PANTHER" id="PTHR42946">
    <property type="entry name" value="PHOSPHOHEXOSE MUTASE"/>
    <property type="match status" value="1"/>
</dbReference>
<name>A0A975ZQU4_9RHOB</name>